<dbReference type="InParanoid" id="A0A3Q7IWK0"/>
<name>A0A3Q7IWK0_SOLLC</name>
<protein>
    <submittedName>
        <fullName evidence="1">Uncharacterized protein</fullName>
    </submittedName>
</protein>
<dbReference type="Gramene" id="Solyc11g042425.1.1">
    <property type="protein sequence ID" value="Solyc11g042425.1.1"/>
    <property type="gene ID" value="Solyc11g042425.1"/>
</dbReference>
<organism evidence="1">
    <name type="scientific">Solanum lycopersicum</name>
    <name type="common">Tomato</name>
    <name type="synonym">Lycopersicon esculentum</name>
    <dbReference type="NCBI Taxonomy" id="4081"/>
    <lineage>
        <taxon>Eukaryota</taxon>
        <taxon>Viridiplantae</taxon>
        <taxon>Streptophyta</taxon>
        <taxon>Embryophyta</taxon>
        <taxon>Tracheophyta</taxon>
        <taxon>Spermatophyta</taxon>
        <taxon>Magnoliopsida</taxon>
        <taxon>eudicotyledons</taxon>
        <taxon>Gunneridae</taxon>
        <taxon>Pentapetalae</taxon>
        <taxon>asterids</taxon>
        <taxon>lamiids</taxon>
        <taxon>Solanales</taxon>
        <taxon>Solanaceae</taxon>
        <taxon>Solanoideae</taxon>
        <taxon>Solaneae</taxon>
        <taxon>Solanum</taxon>
        <taxon>Solanum subgen. Lycopersicon</taxon>
    </lineage>
</organism>
<evidence type="ECO:0000313" key="2">
    <source>
        <dbReference type="Proteomes" id="UP000004994"/>
    </source>
</evidence>
<proteinExistence type="predicted"/>
<reference evidence="1" key="1">
    <citation type="journal article" date="2012" name="Nature">
        <title>The tomato genome sequence provides insights into fleshy fruit evolution.</title>
        <authorList>
            <consortium name="Tomato Genome Consortium"/>
        </authorList>
    </citation>
    <scope>NUCLEOTIDE SEQUENCE [LARGE SCALE GENOMIC DNA]</scope>
    <source>
        <strain evidence="1">cv. Heinz 1706</strain>
    </source>
</reference>
<dbReference type="AlphaFoldDB" id="A0A3Q7IWK0"/>
<accession>A0A3Q7IWK0</accession>
<dbReference type="Proteomes" id="UP000004994">
    <property type="component" value="Chromosome 11"/>
</dbReference>
<keyword evidence="2" id="KW-1185">Reference proteome</keyword>
<evidence type="ECO:0000313" key="1">
    <source>
        <dbReference type="EnsemblPlants" id="Solyc11g042425.1.1"/>
    </source>
</evidence>
<sequence>MILLKLQRHCRGWQEIQQWEYGQHNTIPKQVEFEEIRSRLFEKPNNNNNKPNVYCDEPMILPIILIKLDSPKIIEDTIPYTALLANSNMKVLTVTL</sequence>
<reference evidence="1" key="2">
    <citation type="submission" date="2019-01" db="UniProtKB">
        <authorList>
            <consortium name="EnsemblPlants"/>
        </authorList>
    </citation>
    <scope>IDENTIFICATION</scope>
    <source>
        <strain evidence="1">cv. Heinz 1706</strain>
    </source>
</reference>
<dbReference type="EnsemblPlants" id="Solyc11g042425.1.1">
    <property type="protein sequence ID" value="Solyc11g042425.1.1"/>
    <property type="gene ID" value="Solyc11g042425.1"/>
</dbReference>